<evidence type="ECO:0000313" key="1">
    <source>
        <dbReference type="EMBL" id="AES73391.1"/>
    </source>
</evidence>
<reference evidence="2" key="3">
    <citation type="submission" date="2015-04" db="UniProtKB">
        <authorList>
            <consortium name="EnsemblPlants"/>
        </authorList>
    </citation>
    <scope>IDENTIFICATION</scope>
    <source>
        <strain evidence="2">cv. Jemalong A17</strain>
    </source>
</reference>
<dbReference type="HOGENOM" id="CLU_1761482_0_0_1"/>
<sequence>MKMLIKVWRKIVKIQREILWGGARRGRKISWGWGVRDIRVVNLSLLAKWRWRMLQDEDDIWKNTLVAKYDPNVTNLMEGGWGLRKVCDFWGLVDDGDGWLFSWRRSLFVREDELLLSLKEDMEGHCWDHNEDGWVWRLEEGGMFFVKL</sequence>
<protein>
    <submittedName>
        <fullName evidence="1 2">Uncharacterized protein</fullName>
    </submittedName>
</protein>
<reference evidence="1 3" key="1">
    <citation type="journal article" date="2011" name="Nature">
        <title>The Medicago genome provides insight into the evolution of rhizobial symbioses.</title>
        <authorList>
            <person name="Young N.D."/>
            <person name="Debelle F."/>
            <person name="Oldroyd G.E."/>
            <person name="Geurts R."/>
            <person name="Cannon S.B."/>
            <person name="Udvardi M.K."/>
            <person name="Benedito V.A."/>
            <person name="Mayer K.F."/>
            <person name="Gouzy J."/>
            <person name="Schoof H."/>
            <person name="Van de Peer Y."/>
            <person name="Proost S."/>
            <person name="Cook D.R."/>
            <person name="Meyers B.C."/>
            <person name="Spannagl M."/>
            <person name="Cheung F."/>
            <person name="De Mita S."/>
            <person name="Krishnakumar V."/>
            <person name="Gundlach H."/>
            <person name="Zhou S."/>
            <person name="Mudge J."/>
            <person name="Bharti A.K."/>
            <person name="Murray J.D."/>
            <person name="Naoumkina M.A."/>
            <person name="Rosen B."/>
            <person name="Silverstein K.A."/>
            <person name="Tang H."/>
            <person name="Rombauts S."/>
            <person name="Zhao P.X."/>
            <person name="Zhou P."/>
            <person name="Barbe V."/>
            <person name="Bardou P."/>
            <person name="Bechner M."/>
            <person name="Bellec A."/>
            <person name="Berger A."/>
            <person name="Berges H."/>
            <person name="Bidwell S."/>
            <person name="Bisseling T."/>
            <person name="Choisne N."/>
            <person name="Couloux A."/>
            <person name="Denny R."/>
            <person name="Deshpande S."/>
            <person name="Dai X."/>
            <person name="Doyle J.J."/>
            <person name="Dudez A.M."/>
            <person name="Farmer A.D."/>
            <person name="Fouteau S."/>
            <person name="Franken C."/>
            <person name="Gibelin C."/>
            <person name="Gish J."/>
            <person name="Goldstein S."/>
            <person name="Gonzalez A.J."/>
            <person name="Green P.J."/>
            <person name="Hallab A."/>
            <person name="Hartog M."/>
            <person name="Hua A."/>
            <person name="Humphray S.J."/>
            <person name="Jeong D.H."/>
            <person name="Jing Y."/>
            <person name="Jocker A."/>
            <person name="Kenton S.M."/>
            <person name="Kim D.J."/>
            <person name="Klee K."/>
            <person name="Lai H."/>
            <person name="Lang C."/>
            <person name="Lin S."/>
            <person name="Macmil S.L."/>
            <person name="Magdelenat G."/>
            <person name="Matthews L."/>
            <person name="McCorrison J."/>
            <person name="Monaghan E.L."/>
            <person name="Mun J.H."/>
            <person name="Najar F.Z."/>
            <person name="Nicholson C."/>
            <person name="Noirot C."/>
            <person name="O'Bleness M."/>
            <person name="Paule C.R."/>
            <person name="Poulain J."/>
            <person name="Prion F."/>
            <person name="Qin B."/>
            <person name="Qu C."/>
            <person name="Retzel E.F."/>
            <person name="Riddle C."/>
            <person name="Sallet E."/>
            <person name="Samain S."/>
            <person name="Samson N."/>
            <person name="Sanders I."/>
            <person name="Saurat O."/>
            <person name="Scarpelli C."/>
            <person name="Schiex T."/>
            <person name="Segurens B."/>
            <person name="Severin A.J."/>
            <person name="Sherrier D.J."/>
            <person name="Shi R."/>
            <person name="Sims S."/>
            <person name="Singer S.R."/>
            <person name="Sinharoy S."/>
            <person name="Sterck L."/>
            <person name="Viollet A."/>
            <person name="Wang B.B."/>
            <person name="Wang K."/>
            <person name="Wang M."/>
            <person name="Wang X."/>
            <person name="Warfsmann J."/>
            <person name="Weissenbach J."/>
            <person name="White D.D."/>
            <person name="White J.D."/>
            <person name="Wiley G.B."/>
            <person name="Wincker P."/>
            <person name="Xing Y."/>
            <person name="Yang L."/>
            <person name="Yao Z."/>
            <person name="Ying F."/>
            <person name="Zhai J."/>
            <person name="Zhou L."/>
            <person name="Zuber A."/>
            <person name="Denarie J."/>
            <person name="Dixon R.A."/>
            <person name="May G.D."/>
            <person name="Schwartz D.C."/>
            <person name="Rogers J."/>
            <person name="Quetier F."/>
            <person name="Town C.D."/>
            <person name="Roe B.A."/>
        </authorList>
    </citation>
    <scope>NUCLEOTIDE SEQUENCE [LARGE SCALE GENOMIC DNA]</scope>
    <source>
        <strain evidence="1">A17</strain>
        <strain evidence="2 3">cv. Jemalong A17</strain>
    </source>
</reference>
<name>G7J7M0_MEDTR</name>
<accession>G7J7M0</accession>
<dbReference type="AlphaFoldDB" id="G7J7M0"/>
<reference evidence="1 3" key="2">
    <citation type="journal article" date="2014" name="BMC Genomics">
        <title>An improved genome release (version Mt4.0) for the model legume Medicago truncatula.</title>
        <authorList>
            <person name="Tang H."/>
            <person name="Krishnakumar V."/>
            <person name="Bidwell S."/>
            <person name="Rosen B."/>
            <person name="Chan A."/>
            <person name="Zhou S."/>
            <person name="Gentzbittel L."/>
            <person name="Childs K.L."/>
            <person name="Yandell M."/>
            <person name="Gundlach H."/>
            <person name="Mayer K.F."/>
            <person name="Schwartz D.C."/>
            <person name="Town C.D."/>
        </authorList>
    </citation>
    <scope>GENOME REANNOTATION</scope>
    <source>
        <strain evidence="2 3">cv. Jemalong A17</strain>
    </source>
</reference>
<dbReference type="Proteomes" id="UP000002051">
    <property type="component" value="Chromosome 3"/>
</dbReference>
<dbReference type="PaxDb" id="3880-AES73391"/>
<proteinExistence type="predicted"/>
<evidence type="ECO:0000313" key="2">
    <source>
        <dbReference type="EnsemblPlants" id="AES73391"/>
    </source>
</evidence>
<dbReference type="EnsemblPlants" id="AES73391">
    <property type="protein sequence ID" value="AES73391"/>
    <property type="gene ID" value="MTR_3g104290"/>
</dbReference>
<dbReference type="EMBL" id="CM001219">
    <property type="protein sequence ID" value="AES73391.1"/>
    <property type="molecule type" value="Genomic_DNA"/>
</dbReference>
<evidence type="ECO:0000313" key="3">
    <source>
        <dbReference type="Proteomes" id="UP000002051"/>
    </source>
</evidence>
<gene>
    <name evidence="1" type="ordered locus">MTR_3g104290</name>
</gene>
<organism evidence="1 3">
    <name type="scientific">Medicago truncatula</name>
    <name type="common">Barrel medic</name>
    <name type="synonym">Medicago tribuloides</name>
    <dbReference type="NCBI Taxonomy" id="3880"/>
    <lineage>
        <taxon>Eukaryota</taxon>
        <taxon>Viridiplantae</taxon>
        <taxon>Streptophyta</taxon>
        <taxon>Embryophyta</taxon>
        <taxon>Tracheophyta</taxon>
        <taxon>Spermatophyta</taxon>
        <taxon>Magnoliopsida</taxon>
        <taxon>eudicotyledons</taxon>
        <taxon>Gunneridae</taxon>
        <taxon>Pentapetalae</taxon>
        <taxon>rosids</taxon>
        <taxon>fabids</taxon>
        <taxon>Fabales</taxon>
        <taxon>Fabaceae</taxon>
        <taxon>Papilionoideae</taxon>
        <taxon>50 kb inversion clade</taxon>
        <taxon>NPAAA clade</taxon>
        <taxon>Hologalegina</taxon>
        <taxon>IRL clade</taxon>
        <taxon>Trifolieae</taxon>
        <taxon>Medicago</taxon>
    </lineage>
</organism>
<keyword evidence="3" id="KW-1185">Reference proteome</keyword>